<feature type="chain" id="PRO_5037620039" description="Secreted protein" evidence="3">
    <location>
        <begin position="29"/>
        <end position="242"/>
    </location>
</feature>
<keyword evidence="2" id="KW-0472">Membrane</keyword>
<feature type="compositionally biased region" description="Low complexity" evidence="1">
    <location>
        <begin position="193"/>
        <end position="202"/>
    </location>
</feature>
<sequence length="242" mass="24194">MRARTGAMAATAAGLLLALLATASPASATGYRYWSFWQAAKGTWAYAQQGPATVRPSDGDVDGWRFAVSEDSSAEAARPRGRADFASICAGTPARHGSKRVAVVLDFGTAADASGDARPPKPRTECARVREDATSADVLATVAKPLRYNSNALLCALAGYPASGCGETVSSTSSTSGSGAKSGAGTGSGPGSASGSASGAKASRAEPASSNDDGPSAGLWVGLAAVAVLAAAGLWQARRRRV</sequence>
<reference evidence="4" key="1">
    <citation type="journal article" date="2014" name="Int. J. Syst. Evol. Microbiol.">
        <title>Complete genome sequence of Corynebacterium casei LMG S-19264T (=DSM 44701T), isolated from a smear-ripened cheese.</title>
        <authorList>
            <consortium name="US DOE Joint Genome Institute (JGI-PGF)"/>
            <person name="Walter F."/>
            <person name="Albersmeier A."/>
            <person name="Kalinowski J."/>
            <person name="Ruckert C."/>
        </authorList>
    </citation>
    <scope>NUCLEOTIDE SEQUENCE</scope>
    <source>
        <strain evidence="4">CGMCC 4.7201</strain>
    </source>
</reference>
<keyword evidence="2" id="KW-0812">Transmembrane</keyword>
<gene>
    <name evidence="4" type="ORF">GCM10012280_01870</name>
</gene>
<evidence type="ECO:0000256" key="2">
    <source>
        <dbReference type="SAM" id="Phobius"/>
    </source>
</evidence>
<keyword evidence="2" id="KW-1133">Transmembrane helix</keyword>
<accession>A0A917ZCG7</accession>
<dbReference type="InterPro" id="IPR047704">
    <property type="entry name" value="GPS-CTERM"/>
</dbReference>
<feature type="signal peptide" evidence="3">
    <location>
        <begin position="1"/>
        <end position="28"/>
    </location>
</feature>
<protein>
    <recommendedName>
        <fullName evidence="6">Secreted protein</fullName>
    </recommendedName>
</protein>
<evidence type="ECO:0000313" key="4">
    <source>
        <dbReference type="EMBL" id="GGO80296.1"/>
    </source>
</evidence>
<dbReference type="NCBIfam" id="NF040672">
    <property type="entry name" value="SCO2322_fam"/>
    <property type="match status" value="1"/>
</dbReference>
<keyword evidence="5" id="KW-1185">Reference proteome</keyword>
<dbReference type="AlphaFoldDB" id="A0A917ZCG7"/>
<dbReference type="InterPro" id="IPR047703">
    <property type="entry name" value="SCO2322-like"/>
</dbReference>
<evidence type="ECO:0008006" key="6">
    <source>
        <dbReference type="Google" id="ProtNLM"/>
    </source>
</evidence>
<feature type="compositionally biased region" description="Low complexity" evidence="1">
    <location>
        <begin position="170"/>
        <end position="179"/>
    </location>
</feature>
<dbReference type="Proteomes" id="UP000641932">
    <property type="component" value="Unassembled WGS sequence"/>
</dbReference>
<name>A0A917ZCG7_9ACTN</name>
<feature type="region of interest" description="Disordered" evidence="1">
    <location>
        <begin position="168"/>
        <end position="214"/>
    </location>
</feature>
<reference evidence="4" key="2">
    <citation type="submission" date="2020-09" db="EMBL/GenBank/DDBJ databases">
        <authorList>
            <person name="Sun Q."/>
            <person name="Zhou Y."/>
        </authorList>
    </citation>
    <scope>NUCLEOTIDE SEQUENCE</scope>
    <source>
        <strain evidence="4">CGMCC 4.7201</strain>
    </source>
</reference>
<evidence type="ECO:0000313" key="5">
    <source>
        <dbReference type="Proteomes" id="UP000641932"/>
    </source>
</evidence>
<dbReference type="EMBL" id="BMMS01000001">
    <property type="protein sequence ID" value="GGO80296.1"/>
    <property type="molecule type" value="Genomic_DNA"/>
</dbReference>
<keyword evidence="3" id="KW-0732">Signal</keyword>
<dbReference type="NCBIfam" id="NF040681">
    <property type="entry name" value="GPS-CTERM"/>
    <property type="match status" value="1"/>
</dbReference>
<dbReference type="RefSeq" id="WP_189129485.1">
    <property type="nucleotide sequence ID" value="NZ_BMMS01000001.1"/>
</dbReference>
<feature type="transmembrane region" description="Helical" evidence="2">
    <location>
        <begin position="217"/>
        <end position="235"/>
    </location>
</feature>
<feature type="compositionally biased region" description="Gly residues" evidence="1">
    <location>
        <begin position="180"/>
        <end position="192"/>
    </location>
</feature>
<proteinExistence type="predicted"/>
<organism evidence="4 5">
    <name type="scientific">Wenjunlia tyrosinilytica</name>
    <dbReference type="NCBI Taxonomy" id="1544741"/>
    <lineage>
        <taxon>Bacteria</taxon>
        <taxon>Bacillati</taxon>
        <taxon>Actinomycetota</taxon>
        <taxon>Actinomycetes</taxon>
        <taxon>Kitasatosporales</taxon>
        <taxon>Streptomycetaceae</taxon>
        <taxon>Wenjunlia</taxon>
    </lineage>
</organism>
<comment type="caution">
    <text evidence="4">The sequence shown here is derived from an EMBL/GenBank/DDBJ whole genome shotgun (WGS) entry which is preliminary data.</text>
</comment>
<evidence type="ECO:0000256" key="1">
    <source>
        <dbReference type="SAM" id="MobiDB-lite"/>
    </source>
</evidence>
<evidence type="ECO:0000256" key="3">
    <source>
        <dbReference type="SAM" id="SignalP"/>
    </source>
</evidence>